<gene>
    <name evidence="1" type="ORF">RR49_01939</name>
</gene>
<accession>A0A0F0LU63</accession>
<sequence length="144" mass="14847">MTTIAPTPADETVDLDAAATRLDRAVAALAELSPESRAVADEFALAADALAKDALTTIVRTLRADPRGKELLFELVDDPAVRMLLGMHGIIRMPDPAGIAAPVERRPAFVSLEAMLRGPRAVPIGACGVGAHACGPEGCGCGAH</sequence>
<dbReference type="STRING" id="400772.RR49_01939"/>
<dbReference type="PATRIC" id="fig|400772.4.peg.1955"/>
<dbReference type="RefSeq" id="WP_045247834.1">
    <property type="nucleotide sequence ID" value="NZ_DAIQHQ010000001.1"/>
</dbReference>
<keyword evidence="2" id="KW-1185">Reference proteome</keyword>
<protein>
    <submittedName>
        <fullName evidence="1">Uncharacterized protein</fullName>
    </submittedName>
</protein>
<dbReference type="AlphaFoldDB" id="A0A0F0LU63"/>
<proteinExistence type="predicted"/>
<comment type="caution">
    <text evidence="1">The sequence shown here is derived from an EMBL/GenBank/DDBJ whole genome shotgun (WGS) entry which is preliminary data.</text>
</comment>
<organism evidence="1 2">
    <name type="scientific">Microbacterium ginsengisoli</name>
    <dbReference type="NCBI Taxonomy" id="400772"/>
    <lineage>
        <taxon>Bacteria</taxon>
        <taxon>Bacillati</taxon>
        <taxon>Actinomycetota</taxon>
        <taxon>Actinomycetes</taxon>
        <taxon>Micrococcales</taxon>
        <taxon>Microbacteriaceae</taxon>
        <taxon>Microbacterium</taxon>
    </lineage>
</organism>
<name>A0A0F0LU63_9MICO</name>
<dbReference type="OrthoDB" id="9798220at2"/>
<dbReference type="Proteomes" id="UP000033451">
    <property type="component" value="Unassembled WGS sequence"/>
</dbReference>
<evidence type="ECO:0000313" key="1">
    <source>
        <dbReference type="EMBL" id="KJL36259.1"/>
    </source>
</evidence>
<evidence type="ECO:0000313" key="2">
    <source>
        <dbReference type="Proteomes" id="UP000033451"/>
    </source>
</evidence>
<dbReference type="EMBL" id="JYIY01000075">
    <property type="protein sequence ID" value="KJL36259.1"/>
    <property type="molecule type" value="Genomic_DNA"/>
</dbReference>
<reference evidence="1 2" key="1">
    <citation type="submission" date="2015-02" db="EMBL/GenBank/DDBJ databases">
        <title>Draft genome sequences of ten Microbacterium spp. with emphasis on heavy metal contaminated environments.</title>
        <authorList>
            <person name="Corretto E."/>
        </authorList>
    </citation>
    <scope>NUCLEOTIDE SEQUENCE [LARGE SCALE GENOMIC DNA]</scope>
    <source>
        <strain evidence="1 2">DSM 18659</strain>
    </source>
</reference>